<accession>A0A8A3PAE9</accession>
<sequence>MKTSFNVILSFLAAQVCAIPTLYLTGDSTMALGGGGPRTQGFGEYLKTSFKGIRVVNDAFAGRSARSYYNQGRFAAVAAKVVPGDFVLMEFGHNDGGPLTKNEDGRPSCFGGGSETCISPRTGEIVYTYVHYLLEASKLMTAKGAHVVIASPTPDNPWESGTFAYSPSRFTWYAKSVAEQAGPLASFVDHGTYVANIYKSLGAKVVNSYYPKDHTHTSPEGASTVAAAFMKGLMCGGSPLSAYSKYPMSSIPGKCV</sequence>
<feature type="signal peptide" evidence="3">
    <location>
        <begin position="1"/>
        <end position="18"/>
    </location>
</feature>
<keyword evidence="6" id="KW-1185">Reference proteome</keyword>
<evidence type="ECO:0000313" key="6">
    <source>
        <dbReference type="Proteomes" id="UP000672032"/>
    </source>
</evidence>
<dbReference type="SUPFAM" id="SSF52266">
    <property type="entry name" value="SGNH hydrolase"/>
    <property type="match status" value="1"/>
</dbReference>
<dbReference type="AlphaFoldDB" id="A0A8A3PAE9"/>
<keyword evidence="3" id="KW-0732">Signal</keyword>
<evidence type="ECO:0000313" key="5">
    <source>
        <dbReference type="EMBL" id="QSZ31207.1"/>
    </source>
</evidence>
<dbReference type="EMBL" id="CP063406">
    <property type="protein sequence ID" value="QSZ31207.1"/>
    <property type="molecule type" value="Genomic_DNA"/>
</dbReference>
<organism evidence="5 6">
    <name type="scientific">Monilinia vaccinii-corymbosi</name>
    <dbReference type="NCBI Taxonomy" id="61207"/>
    <lineage>
        <taxon>Eukaryota</taxon>
        <taxon>Fungi</taxon>
        <taxon>Dikarya</taxon>
        <taxon>Ascomycota</taxon>
        <taxon>Pezizomycotina</taxon>
        <taxon>Leotiomycetes</taxon>
        <taxon>Helotiales</taxon>
        <taxon>Sclerotiniaceae</taxon>
        <taxon>Monilinia</taxon>
    </lineage>
</organism>
<dbReference type="OrthoDB" id="2141316at2759"/>
<keyword evidence="2" id="KW-0378">Hydrolase</keyword>
<gene>
    <name evidence="5" type="ORF">DSL72_000770</name>
</gene>
<dbReference type="PANTHER" id="PTHR43695:SF1">
    <property type="entry name" value="RHAMNOGALACTURONAN ACETYLESTERASE"/>
    <property type="match status" value="1"/>
</dbReference>
<evidence type="ECO:0000256" key="3">
    <source>
        <dbReference type="SAM" id="SignalP"/>
    </source>
</evidence>
<dbReference type="Proteomes" id="UP000672032">
    <property type="component" value="Chromosome 2"/>
</dbReference>
<dbReference type="Gene3D" id="3.40.50.1110">
    <property type="entry name" value="SGNH hydrolase"/>
    <property type="match status" value="1"/>
</dbReference>
<feature type="domain" description="SGNH hydrolase-type esterase" evidence="4">
    <location>
        <begin position="26"/>
        <end position="221"/>
    </location>
</feature>
<reference evidence="5" key="1">
    <citation type="submission" date="2020-10" db="EMBL/GenBank/DDBJ databases">
        <title>Genome Sequence of Monilinia vaccinii-corymbosi Sheds Light on Mummy Berry Disease Infection of Blueberry and Mating Type.</title>
        <authorList>
            <person name="Yow A.G."/>
            <person name="Zhang Y."/>
            <person name="Bansal K."/>
            <person name="Eacker S.M."/>
            <person name="Sullivan S."/>
            <person name="Liachko I."/>
            <person name="Cubeta M.A."/>
            <person name="Rollins J.A."/>
            <person name="Ashrafi H."/>
        </authorList>
    </citation>
    <scope>NUCLEOTIDE SEQUENCE</scope>
    <source>
        <strain evidence="5">RL-1</strain>
    </source>
</reference>
<dbReference type="InterPro" id="IPR036514">
    <property type="entry name" value="SGNH_hydro_sf"/>
</dbReference>
<dbReference type="GO" id="GO:0016787">
    <property type="term" value="F:hydrolase activity"/>
    <property type="evidence" value="ECO:0007669"/>
    <property type="project" value="UniProtKB-KW"/>
</dbReference>
<evidence type="ECO:0000256" key="1">
    <source>
        <dbReference type="ARBA" id="ARBA00008668"/>
    </source>
</evidence>
<evidence type="ECO:0000256" key="2">
    <source>
        <dbReference type="ARBA" id="ARBA00022801"/>
    </source>
</evidence>
<protein>
    <recommendedName>
        <fullName evidence="4">SGNH hydrolase-type esterase domain-containing protein</fullName>
    </recommendedName>
</protein>
<evidence type="ECO:0000259" key="4">
    <source>
        <dbReference type="Pfam" id="PF13472"/>
    </source>
</evidence>
<dbReference type="Pfam" id="PF13472">
    <property type="entry name" value="Lipase_GDSL_2"/>
    <property type="match status" value="1"/>
</dbReference>
<proteinExistence type="inferred from homology"/>
<feature type="chain" id="PRO_5032486298" description="SGNH hydrolase-type esterase domain-containing protein" evidence="3">
    <location>
        <begin position="19"/>
        <end position="256"/>
    </location>
</feature>
<dbReference type="InterPro" id="IPR013830">
    <property type="entry name" value="SGNH_hydro"/>
</dbReference>
<comment type="similarity">
    <text evidence="1">Belongs to the 'GDSL' lipolytic enzyme family.</text>
</comment>
<name>A0A8A3PAE9_9HELO</name>
<dbReference type="PANTHER" id="PTHR43695">
    <property type="entry name" value="PUTATIVE (AFU_ORTHOLOGUE AFUA_2G17250)-RELATED"/>
    <property type="match status" value="1"/>
</dbReference>
<dbReference type="InterPro" id="IPR037459">
    <property type="entry name" value="RhgT-like"/>
</dbReference>